<sequence>MADELIDIYDENLNLQGTEMKSVAHRTGLWHKSIHCWIIRGGDGGSVLFQKRSAEKELFPNALDISAAGHYQSGESVSDGVREIVEELGLDVPFEKLIPLGIKIDLGLAPGILNREFCETFLLREDKPIESYSPAPDEVEGLVEVSIAEGLQLFSKTSSRSTATARGIEYRSDSQSWASIEYEVPLEDFIPRVDSYYYKIFIMADLMLKGYSHLAI</sequence>
<name>A0ABQ2IS57_9PSEU</name>
<dbReference type="Pfam" id="PF00293">
    <property type="entry name" value="NUDIX"/>
    <property type="match status" value="1"/>
</dbReference>
<evidence type="ECO:0000313" key="2">
    <source>
        <dbReference type="EMBL" id="GGN19946.1"/>
    </source>
</evidence>
<accession>A0ABQ2IS57</accession>
<dbReference type="CDD" id="cd04692">
    <property type="entry name" value="NUDIX_Hydrolase"/>
    <property type="match status" value="1"/>
</dbReference>
<gene>
    <name evidence="2" type="ORF">GCM10011609_71380</name>
</gene>
<reference evidence="3" key="1">
    <citation type="journal article" date="2019" name="Int. J. Syst. Evol. Microbiol.">
        <title>The Global Catalogue of Microorganisms (GCM) 10K type strain sequencing project: providing services to taxonomists for standard genome sequencing and annotation.</title>
        <authorList>
            <consortium name="The Broad Institute Genomics Platform"/>
            <consortium name="The Broad Institute Genome Sequencing Center for Infectious Disease"/>
            <person name="Wu L."/>
            <person name="Ma J."/>
        </authorList>
    </citation>
    <scope>NUCLEOTIDE SEQUENCE [LARGE SCALE GENOMIC DNA]</scope>
    <source>
        <strain evidence="3">CGMCC 4.7319</strain>
    </source>
</reference>
<dbReference type="PROSITE" id="PS51462">
    <property type="entry name" value="NUDIX"/>
    <property type="match status" value="1"/>
</dbReference>
<dbReference type="InterPro" id="IPR015797">
    <property type="entry name" value="NUDIX_hydrolase-like_dom_sf"/>
</dbReference>
<organism evidence="2 3">
    <name type="scientific">Lentzea pudingi</name>
    <dbReference type="NCBI Taxonomy" id="1789439"/>
    <lineage>
        <taxon>Bacteria</taxon>
        <taxon>Bacillati</taxon>
        <taxon>Actinomycetota</taxon>
        <taxon>Actinomycetes</taxon>
        <taxon>Pseudonocardiales</taxon>
        <taxon>Pseudonocardiaceae</taxon>
        <taxon>Lentzea</taxon>
    </lineage>
</organism>
<dbReference type="PANTHER" id="PTHR10885">
    <property type="entry name" value="ISOPENTENYL-DIPHOSPHATE DELTA-ISOMERASE"/>
    <property type="match status" value="1"/>
</dbReference>
<dbReference type="RefSeq" id="WP_189159283.1">
    <property type="nucleotide sequence ID" value="NZ_BMNC01000015.1"/>
</dbReference>
<evidence type="ECO:0000313" key="3">
    <source>
        <dbReference type="Proteomes" id="UP000597656"/>
    </source>
</evidence>
<dbReference type="Gene3D" id="3.90.79.10">
    <property type="entry name" value="Nucleoside Triphosphate Pyrophosphohydrolase"/>
    <property type="match status" value="1"/>
</dbReference>
<protein>
    <submittedName>
        <fullName evidence="2">Nudix hydrolase</fullName>
    </submittedName>
</protein>
<evidence type="ECO:0000259" key="1">
    <source>
        <dbReference type="PROSITE" id="PS51462"/>
    </source>
</evidence>
<dbReference type="InterPro" id="IPR000086">
    <property type="entry name" value="NUDIX_hydrolase_dom"/>
</dbReference>
<keyword evidence="2" id="KW-0378">Hydrolase</keyword>
<dbReference type="SUPFAM" id="SSF55811">
    <property type="entry name" value="Nudix"/>
    <property type="match status" value="1"/>
</dbReference>
<dbReference type="PANTHER" id="PTHR10885:SF20">
    <property type="entry name" value="NUDIX HYDROLASE DOMAIN-CONTAINING PROTEIN"/>
    <property type="match status" value="1"/>
</dbReference>
<feature type="domain" description="Nudix hydrolase" evidence="1">
    <location>
        <begin position="29"/>
        <end position="167"/>
    </location>
</feature>
<dbReference type="GO" id="GO:0016787">
    <property type="term" value="F:hydrolase activity"/>
    <property type="evidence" value="ECO:0007669"/>
    <property type="project" value="UniProtKB-KW"/>
</dbReference>
<proteinExistence type="predicted"/>
<dbReference type="Proteomes" id="UP000597656">
    <property type="component" value="Unassembled WGS sequence"/>
</dbReference>
<comment type="caution">
    <text evidence="2">The sequence shown here is derived from an EMBL/GenBank/DDBJ whole genome shotgun (WGS) entry which is preliminary data.</text>
</comment>
<keyword evidence="3" id="KW-1185">Reference proteome</keyword>
<dbReference type="EMBL" id="BMNC01000015">
    <property type="protein sequence ID" value="GGN19946.1"/>
    <property type="molecule type" value="Genomic_DNA"/>
</dbReference>